<keyword evidence="2" id="KW-1185">Reference proteome</keyword>
<accession>A0ACC3YBZ7</accession>
<comment type="caution">
    <text evidence="1">The sequence shown here is derived from an EMBL/GenBank/DDBJ whole genome shotgun (WGS) entry which is preliminary data.</text>
</comment>
<evidence type="ECO:0000313" key="1">
    <source>
        <dbReference type="EMBL" id="KAL0929335.1"/>
    </source>
</evidence>
<proteinExistence type="predicted"/>
<reference evidence="1 2" key="1">
    <citation type="journal article" date="2020" name="Phytopathology">
        <title>Genome Sequence Resources of Colletotrichum truncatum, C. plurivorum, C. musicola, and C. sojae: Four Species Pathogenic to Soybean (Glycine max).</title>
        <authorList>
            <person name="Rogerio F."/>
            <person name="Boufleur T.R."/>
            <person name="Ciampi-Guillardi M."/>
            <person name="Sukno S.A."/>
            <person name="Thon M.R."/>
            <person name="Massola Junior N.S."/>
            <person name="Baroncelli R."/>
        </authorList>
    </citation>
    <scope>NUCLEOTIDE SEQUENCE [LARGE SCALE GENOMIC DNA]</scope>
    <source>
        <strain evidence="1 2">CMES1059</strain>
    </source>
</reference>
<evidence type="ECO:0000313" key="2">
    <source>
        <dbReference type="Proteomes" id="UP000805649"/>
    </source>
</evidence>
<protein>
    <submittedName>
        <fullName evidence="1">Uncharacterized protein</fullName>
    </submittedName>
</protein>
<gene>
    <name evidence="1" type="ORF">CTRU02_215691</name>
</gene>
<sequence length="217" mass="24047">MDPTTTDHHSSPPIHISLELNDHDDEILPPIPDLFSESQQTPPEHESSTDEHSLENPIPASQLADLSPPGEATCSTAGHRSYVEPESDRESPFSTPAPEQMPLWTELETGMLIRFLHTACSPLSVGEISEYMARSLTDTAAMVVCLWLSAVRVSEARGTRLSWWIGRPVFNSIGSGRVSVFLREGNQIMLRFYDVEGDLEAEAPIHDPSQMYDEGSF</sequence>
<organism evidence="1 2">
    <name type="scientific">Colletotrichum truncatum</name>
    <name type="common">Anthracnose fungus</name>
    <name type="synonym">Colletotrichum capsici</name>
    <dbReference type="NCBI Taxonomy" id="5467"/>
    <lineage>
        <taxon>Eukaryota</taxon>
        <taxon>Fungi</taxon>
        <taxon>Dikarya</taxon>
        <taxon>Ascomycota</taxon>
        <taxon>Pezizomycotina</taxon>
        <taxon>Sordariomycetes</taxon>
        <taxon>Hypocreomycetidae</taxon>
        <taxon>Glomerellales</taxon>
        <taxon>Glomerellaceae</taxon>
        <taxon>Colletotrichum</taxon>
        <taxon>Colletotrichum truncatum species complex</taxon>
    </lineage>
</organism>
<name>A0ACC3YBZ7_COLTU</name>
<dbReference type="Proteomes" id="UP000805649">
    <property type="component" value="Unassembled WGS sequence"/>
</dbReference>
<dbReference type="EMBL" id="VUJX02000018">
    <property type="protein sequence ID" value="KAL0929335.1"/>
    <property type="molecule type" value="Genomic_DNA"/>
</dbReference>